<dbReference type="Proteomes" id="UP000003019">
    <property type="component" value="Unassembled WGS sequence"/>
</dbReference>
<dbReference type="STRING" id="1032488.HMPREF9371_2113"/>
<protein>
    <submittedName>
        <fullName evidence="1">Uncharacterized protein</fullName>
    </submittedName>
</protein>
<sequence>MGVASVRKADCATVRHGLPILFRVGYLKMRRALSGSLRPLQNLQMWMQFKA</sequence>
<evidence type="ECO:0000313" key="2">
    <source>
        <dbReference type="Proteomes" id="UP000003019"/>
    </source>
</evidence>
<dbReference type="EMBL" id="AGAY01000073">
    <property type="protein sequence ID" value="EGY51649.1"/>
    <property type="molecule type" value="Genomic_DNA"/>
</dbReference>
<organism evidence="1 2">
    <name type="scientific">Neisseria shayeganii 871</name>
    <dbReference type="NCBI Taxonomy" id="1032488"/>
    <lineage>
        <taxon>Bacteria</taxon>
        <taxon>Pseudomonadati</taxon>
        <taxon>Pseudomonadota</taxon>
        <taxon>Betaproteobacteria</taxon>
        <taxon>Neisseriales</taxon>
        <taxon>Neisseriaceae</taxon>
        <taxon>Neisseria</taxon>
    </lineage>
</organism>
<evidence type="ECO:0000313" key="1">
    <source>
        <dbReference type="EMBL" id="EGY51649.1"/>
    </source>
</evidence>
<name>G4CKH3_9NEIS</name>
<gene>
    <name evidence="1" type="ORF">HMPREF9371_2113</name>
</gene>
<proteinExistence type="predicted"/>
<comment type="caution">
    <text evidence="1">The sequence shown here is derived from an EMBL/GenBank/DDBJ whole genome shotgun (WGS) entry which is preliminary data.</text>
</comment>
<dbReference type="PATRIC" id="fig|1032488.3.peg.2004"/>
<keyword evidence="2" id="KW-1185">Reference proteome</keyword>
<reference evidence="1 2" key="1">
    <citation type="submission" date="2011-05" db="EMBL/GenBank/DDBJ databases">
        <authorList>
            <person name="Muzny D."/>
            <person name="Qin X."/>
            <person name="Deng J."/>
            <person name="Jiang H."/>
            <person name="Liu Y."/>
            <person name="Qu J."/>
            <person name="Song X.-Z."/>
            <person name="Zhang L."/>
            <person name="Thornton R."/>
            <person name="Coyle M."/>
            <person name="Francisco L."/>
            <person name="Jackson L."/>
            <person name="Javaid M."/>
            <person name="Korchina V."/>
            <person name="Kovar C."/>
            <person name="Mata R."/>
            <person name="Mathew T."/>
            <person name="Ngo R."/>
            <person name="Nguyen L."/>
            <person name="Nguyen N."/>
            <person name="Okwuonu G."/>
            <person name="Ongeri F."/>
            <person name="Pham C."/>
            <person name="Simmons D."/>
            <person name="Wilczek-Boney K."/>
            <person name="Hale W."/>
            <person name="Jakkamsetti A."/>
            <person name="Pham P."/>
            <person name="Ruth R."/>
            <person name="San Lucas F."/>
            <person name="Warren J."/>
            <person name="Zhang J."/>
            <person name="Zhao Z."/>
            <person name="Zhou C."/>
            <person name="Zhu D."/>
            <person name="Lee S."/>
            <person name="Bess C."/>
            <person name="Blankenburg K."/>
            <person name="Forbes L."/>
            <person name="Fu Q."/>
            <person name="Gubbala S."/>
            <person name="Hirani K."/>
            <person name="Jayaseelan J.C."/>
            <person name="Lara F."/>
            <person name="Munidasa M."/>
            <person name="Palculict T."/>
            <person name="Patil S."/>
            <person name="Pu L.-L."/>
            <person name="Saada N."/>
            <person name="Tang L."/>
            <person name="Weissenberger G."/>
            <person name="Zhu Y."/>
            <person name="Hemphill L."/>
            <person name="Shang Y."/>
            <person name="Youmans B."/>
            <person name="Ayvaz T."/>
            <person name="Ross M."/>
            <person name="Santibanez J."/>
            <person name="Aqrawi P."/>
            <person name="Gross S."/>
            <person name="Joshi V."/>
            <person name="Fowler G."/>
            <person name="Nazareth L."/>
            <person name="Reid J."/>
            <person name="Worley K."/>
            <person name="Petrosino J."/>
            <person name="Highlander S."/>
            <person name="Gibbs R."/>
        </authorList>
    </citation>
    <scope>NUCLEOTIDE SEQUENCE [LARGE SCALE GENOMIC DNA]</scope>
    <source>
        <strain evidence="1 2">871</strain>
    </source>
</reference>
<dbReference type="AlphaFoldDB" id="G4CKH3"/>
<accession>G4CKH3</accession>
<dbReference type="HOGENOM" id="CLU_3101308_0_0_4"/>